<evidence type="ECO:0000313" key="5">
    <source>
        <dbReference type="Proteomes" id="UP000095768"/>
    </source>
</evidence>
<dbReference type="RefSeq" id="WP_245167169.1">
    <property type="nucleotide sequence ID" value="NZ_FMPG01000013.1"/>
</dbReference>
<dbReference type="Proteomes" id="UP000095768">
    <property type="component" value="Unassembled WGS sequence"/>
</dbReference>
<organism evidence="3 5">
    <name type="scientific">Staphylococcus caeli</name>
    <dbReference type="NCBI Taxonomy" id="2201815"/>
    <lineage>
        <taxon>Bacteria</taxon>
        <taxon>Bacillati</taxon>
        <taxon>Bacillota</taxon>
        <taxon>Bacilli</taxon>
        <taxon>Bacillales</taxon>
        <taxon>Staphylococcaceae</taxon>
        <taxon>Staphylococcus</taxon>
    </lineage>
</organism>
<reference evidence="2 4" key="2">
    <citation type="submission" date="2016-09" db="EMBL/GenBank/DDBJ databases">
        <authorList>
            <consortium name="Pathogen Informatics"/>
            <person name="Sun Q."/>
            <person name="Inoue M."/>
        </authorList>
    </citation>
    <scope>NUCLEOTIDE SEQUENCE [LARGE SCALE GENOMIC DNA]</scope>
    <source>
        <strain evidence="2 4">82C</strain>
    </source>
</reference>
<evidence type="ECO:0000313" key="2">
    <source>
        <dbReference type="EMBL" id="SCT28337.1"/>
    </source>
</evidence>
<sequence length="198" mass="23302">MDMKFKVILFGVVALLGLIGFLVGSQYSKQQVNSIENKNVTLKKKIDTLEAKNESLNKTVERQSKNVIEKEEDQIRETSKTFVEKMFNMKSDSSFKDKSEDIKSLVTNDYYDKLFNKSSNNYNIYDDISIDNVHVYFERYNPRKDSYKVFVQFDERVSDTTSDKVDKKQSSVQLNMKRENDKWLVEDLKRFNLKPLGR</sequence>
<protein>
    <submittedName>
        <fullName evidence="3">Transposon-related protein</fullName>
    </submittedName>
</protein>
<evidence type="ECO:0000256" key="1">
    <source>
        <dbReference type="SAM" id="Coils"/>
    </source>
</evidence>
<gene>
    <name evidence="3" type="ORF">SAMEA2297795_02276</name>
    <name evidence="2" type="ORF">SAMEA2297796_02091</name>
</gene>
<evidence type="ECO:0000313" key="3">
    <source>
        <dbReference type="EMBL" id="SCT33783.1"/>
    </source>
</evidence>
<dbReference type="EMBL" id="FMPG01000013">
    <property type="protein sequence ID" value="SCT33783.1"/>
    <property type="molecule type" value="Genomic_DNA"/>
</dbReference>
<keyword evidence="4" id="KW-1185">Reference proteome</keyword>
<name>A0A1D4PZG7_9STAP</name>
<evidence type="ECO:0000313" key="4">
    <source>
        <dbReference type="Proteomes" id="UP000095412"/>
    </source>
</evidence>
<feature type="coiled-coil region" evidence="1">
    <location>
        <begin position="32"/>
        <end position="73"/>
    </location>
</feature>
<dbReference type="EMBL" id="FMPI01000017">
    <property type="protein sequence ID" value="SCT28337.1"/>
    <property type="molecule type" value="Genomic_DNA"/>
</dbReference>
<dbReference type="Proteomes" id="UP000095412">
    <property type="component" value="Unassembled WGS sequence"/>
</dbReference>
<reference evidence="3 5" key="1">
    <citation type="submission" date="2016-09" db="EMBL/GenBank/DDBJ databases">
        <authorList>
            <consortium name="Pathogen Informatics"/>
        </authorList>
    </citation>
    <scope>NUCLEOTIDE SEQUENCE [LARGE SCALE GENOMIC DNA]</scope>
    <source>
        <strain evidence="3 5">82B</strain>
    </source>
</reference>
<proteinExistence type="predicted"/>
<accession>A0A1D4PZG7</accession>
<dbReference type="AlphaFoldDB" id="A0A1D4PZG7"/>
<keyword evidence="1" id="KW-0175">Coiled coil</keyword>